<dbReference type="InterPro" id="IPR026891">
    <property type="entry name" value="Fn3-like"/>
</dbReference>
<evidence type="ECO:0000256" key="3">
    <source>
        <dbReference type="ARBA" id="ARBA00012744"/>
    </source>
</evidence>
<keyword evidence="4 7" id="KW-0732">Signal</keyword>
<dbReference type="PANTHER" id="PTHR30620">
    <property type="entry name" value="PERIPLASMIC BETA-GLUCOSIDASE-RELATED"/>
    <property type="match status" value="1"/>
</dbReference>
<evidence type="ECO:0000259" key="8">
    <source>
        <dbReference type="SMART" id="SM01217"/>
    </source>
</evidence>
<dbReference type="InterPro" id="IPR051915">
    <property type="entry name" value="Cellulose_Degrad_GH3"/>
</dbReference>
<protein>
    <recommendedName>
        <fullName evidence="3">beta-glucosidase</fullName>
        <ecNumber evidence="3">3.2.1.21</ecNumber>
    </recommendedName>
</protein>
<comment type="similarity">
    <text evidence="2">Belongs to the glycosyl hydrolase 3 family.</text>
</comment>
<dbReference type="PANTHER" id="PTHR30620:SF16">
    <property type="entry name" value="LYSOSOMAL BETA GLUCOSIDASE"/>
    <property type="match status" value="1"/>
</dbReference>
<proteinExistence type="inferred from homology"/>
<comment type="catalytic activity">
    <reaction evidence="1">
        <text>Hydrolysis of terminal, non-reducing beta-D-glucosyl residues with release of beta-D-glucose.</text>
        <dbReference type="EC" id="3.2.1.21"/>
    </reaction>
</comment>
<dbReference type="PRINTS" id="PR00133">
    <property type="entry name" value="GLHYDRLASE3"/>
</dbReference>
<dbReference type="InterPro" id="IPR013783">
    <property type="entry name" value="Ig-like_fold"/>
</dbReference>
<evidence type="ECO:0000256" key="2">
    <source>
        <dbReference type="ARBA" id="ARBA00005336"/>
    </source>
</evidence>
<dbReference type="GO" id="GO:0009251">
    <property type="term" value="P:glucan catabolic process"/>
    <property type="evidence" value="ECO:0007669"/>
    <property type="project" value="TreeGrafter"/>
</dbReference>
<dbReference type="Gene3D" id="3.20.20.300">
    <property type="entry name" value="Glycoside hydrolase, family 3, N-terminal domain"/>
    <property type="match status" value="1"/>
</dbReference>
<reference evidence="9" key="1">
    <citation type="submission" date="2019-04" db="EMBL/GenBank/DDBJ databases">
        <title>Evolution of Biomass-Degrading Anaerobic Consortia Revealed by Metagenomics.</title>
        <authorList>
            <person name="Peng X."/>
        </authorList>
    </citation>
    <scope>NUCLEOTIDE SEQUENCE</scope>
    <source>
        <strain evidence="9">SIG140</strain>
    </source>
</reference>
<dbReference type="InterPro" id="IPR017853">
    <property type="entry name" value="GH"/>
</dbReference>
<keyword evidence="6" id="KW-0326">Glycosidase</keyword>
<evidence type="ECO:0000256" key="5">
    <source>
        <dbReference type="ARBA" id="ARBA00022801"/>
    </source>
</evidence>
<evidence type="ECO:0000313" key="9">
    <source>
        <dbReference type="EMBL" id="MBE6269789.1"/>
    </source>
</evidence>
<feature type="domain" description="Fibronectin type III-like" evidence="8">
    <location>
        <begin position="738"/>
        <end position="807"/>
    </location>
</feature>
<accession>A0A9D5NZ51</accession>
<dbReference type="AlphaFoldDB" id="A0A9D5NZ51"/>
<feature type="chain" id="PRO_5038351149" description="beta-glucosidase" evidence="7">
    <location>
        <begin position="20"/>
        <end position="823"/>
    </location>
</feature>
<dbReference type="InterPro" id="IPR036881">
    <property type="entry name" value="Glyco_hydro_3_C_sf"/>
</dbReference>
<evidence type="ECO:0000313" key="10">
    <source>
        <dbReference type="Proteomes" id="UP000806522"/>
    </source>
</evidence>
<sequence>MKKTILSMTMICAATMVLAQKPAIPRDAALEAKIEKTLAKMTLDEKIGQMLELNLDIIGNMTVENAKVDREKVRSVLQQYGRSDAEIKGFLKKTDQQIIDQLGGYPVDIYQGDTKRVWKLNEQMLDTLISKWKVGSILNAPGTRAASVAQWQQWIQLIQKKSMKYIGIPDIYGLDHNHGVTYTQAGTLFPQPINLGASFNTELARRGAEITAYESRAANCPWVYNPVVDLSRDPRWPRMYESFGEDAIVNSKMVVAEIRGYQGDDNNHIDQYHVGTSTKHYFAYGAPWTGKDRTPAYLNPQIIREKYFEPFKAAALAGTLTMMVNSASVNGVPLHASYEYLTKWLKEDLQWDGFLVTDWADINNLFSREHVAKDKKDAIRIAINAGIDMSMDPYSVEFCILLKELVQEGKVKMSRIDDAVRRILRAKYRLGLFEKPNTGGKGFEKFGCAEFAAASLKAAEESEVLLKNEGNILPLAKGKKILLTGPNANQMRCLHGGWSYTWQGSKAEDLSEKYNTIYEALCNKYGKENIILEQGVTYNENGAYYDENVPEIDKAVAAAAKVDVIVACIGENSYTETPGNLNDLWLSENQRNLVKALAKTGKPIVMVLNEGRPRLIADIEPLAKAVVDILIPGNYGGDALANLLAGDTNFSAKMPYTYPREINSLNTYDYKVSEEVGTMAGAYNYDAKVSLQWPFGYGISYTTYEYSNLKVDKKQFTAADVLTVSVDVKNTGAKAGKEAVLLYSSDLIASVVPDNKRLRDFTKIELQPGETQTVTFQLPAKKLAFVGADGKWTLEEGDFILKVGNQTVGTACTQTKIWDEPNI</sequence>
<dbReference type="InterPro" id="IPR001764">
    <property type="entry name" value="Glyco_hydro_3_N"/>
</dbReference>
<dbReference type="Pfam" id="PF00933">
    <property type="entry name" value="Glyco_hydro_3"/>
    <property type="match status" value="1"/>
</dbReference>
<dbReference type="EC" id="3.2.1.21" evidence="3"/>
<dbReference type="EMBL" id="SUYC01000002">
    <property type="protein sequence ID" value="MBE6269789.1"/>
    <property type="molecule type" value="Genomic_DNA"/>
</dbReference>
<dbReference type="FunFam" id="2.60.40.10:FF:000495">
    <property type="entry name" value="Periplasmic beta-glucosidase"/>
    <property type="match status" value="1"/>
</dbReference>
<dbReference type="SUPFAM" id="SSF51445">
    <property type="entry name" value="(Trans)glycosidases"/>
    <property type="match status" value="1"/>
</dbReference>
<dbReference type="Gene3D" id="2.60.40.10">
    <property type="entry name" value="Immunoglobulins"/>
    <property type="match status" value="1"/>
</dbReference>
<gene>
    <name evidence="9" type="ORF">E7101_02425</name>
</gene>
<evidence type="ECO:0000256" key="7">
    <source>
        <dbReference type="SAM" id="SignalP"/>
    </source>
</evidence>
<keyword evidence="5" id="KW-0378">Hydrolase</keyword>
<dbReference type="InterPro" id="IPR002772">
    <property type="entry name" value="Glyco_hydro_3_C"/>
</dbReference>
<evidence type="ECO:0000256" key="4">
    <source>
        <dbReference type="ARBA" id="ARBA00022729"/>
    </source>
</evidence>
<dbReference type="GO" id="GO:0008422">
    <property type="term" value="F:beta-glucosidase activity"/>
    <property type="evidence" value="ECO:0007669"/>
    <property type="project" value="UniProtKB-EC"/>
</dbReference>
<dbReference type="Gene3D" id="3.40.50.1700">
    <property type="entry name" value="Glycoside hydrolase family 3 C-terminal domain"/>
    <property type="match status" value="1"/>
</dbReference>
<name>A0A9D5NZ51_XYLRU</name>
<feature type="signal peptide" evidence="7">
    <location>
        <begin position="1"/>
        <end position="19"/>
    </location>
</feature>
<dbReference type="SUPFAM" id="SSF52279">
    <property type="entry name" value="Beta-D-glucan exohydrolase, C-terminal domain"/>
    <property type="match status" value="1"/>
</dbReference>
<dbReference type="Pfam" id="PF14310">
    <property type="entry name" value="Fn3-like"/>
    <property type="match status" value="1"/>
</dbReference>
<organism evidence="9 10">
    <name type="scientific">Xylanibacter ruminicola</name>
    <name type="common">Prevotella ruminicola</name>
    <dbReference type="NCBI Taxonomy" id="839"/>
    <lineage>
        <taxon>Bacteria</taxon>
        <taxon>Pseudomonadati</taxon>
        <taxon>Bacteroidota</taxon>
        <taxon>Bacteroidia</taxon>
        <taxon>Bacteroidales</taxon>
        <taxon>Prevotellaceae</taxon>
        <taxon>Xylanibacter</taxon>
    </lineage>
</organism>
<evidence type="ECO:0000256" key="6">
    <source>
        <dbReference type="ARBA" id="ARBA00023295"/>
    </source>
</evidence>
<evidence type="ECO:0000256" key="1">
    <source>
        <dbReference type="ARBA" id="ARBA00000448"/>
    </source>
</evidence>
<dbReference type="Proteomes" id="UP000806522">
    <property type="component" value="Unassembled WGS sequence"/>
</dbReference>
<comment type="caution">
    <text evidence="9">The sequence shown here is derived from an EMBL/GenBank/DDBJ whole genome shotgun (WGS) entry which is preliminary data.</text>
</comment>
<dbReference type="Pfam" id="PF01915">
    <property type="entry name" value="Glyco_hydro_3_C"/>
    <property type="match status" value="1"/>
</dbReference>
<dbReference type="InterPro" id="IPR036962">
    <property type="entry name" value="Glyco_hydro_3_N_sf"/>
</dbReference>
<dbReference type="SMART" id="SM01217">
    <property type="entry name" value="Fn3_like"/>
    <property type="match status" value="1"/>
</dbReference>